<proteinExistence type="predicted"/>
<keyword evidence="3" id="KW-1185">Reference proteome</keyword>
<feature type="binding site" evidence="1">
    <location>
        <position position="59"/>
    </location>
    <ligand>
        <name>substrate</name>
    </ligand>
</feature>
<accession>A0A917EM82</accession>
<dbReference type="PANTHER" id="PTHR48100:SF1">
    <property type="entry name" value="HISTIDINE PHOSPHATASE FAMILY PROTEIN-RELATED"/>
    <property type="match status" value="1"/>
</dbReference>
<protein>
    <recommendedName>
        <fullName evidence="4">Alpha-ribazole phosphatase</fullName>
    </recommendedName>
</protein>
<dbReference type="SMART" id="SM00855">
    <property type="entry name" value="PGAM"/>
    <property type="match status" value="1"/>
</dbReference>
<comment type="caution">
    <text evidence="2">The sequence shown here is derived from an EMBL/GenBank/DDBJ whole genome shotgun (WGS) entry which is preliminary data.</text>
</comment>
<name>A0A917EM82_9BACI</name>
<dbReference type="EMBL" id="BMFK01000001">
    <property type="protein sequence ID" value="GGE55377.1"/>
    <property type="molecule type" value="Genomic_DNA"/>
</dbReference>
<dbReference type="CDD" id="cd07067">
    <property type="entry name" value="HP_PGM_like"/>
    <property type="match status" value="1"/>
</dbReference>
<evidence type="ECO:0000256" key="1">
    <source>
        <dbReference type="PIRSR" id="PIRSR613078-2"/>
    </source>
</evidence>
<dbReference type="InterPro" id="IPR013078">
    <property type="entry name" value="His_Pase_superF_clade-1"/>
</dbReference>
<dbReference type="AlphaFoldDB" id="A0A917EM82"/>
<dbReference type="InterPro" id="IPR029033">
    <property type="entry name" value="His_PPase_superfam"/>
</dbReference>
<dbReference type="SUPFAM" id="SSF53254">
    <property type="entry name" value="Phosphoglycerate mutase-like"/>
    <property type="match status" value="1"/>
</dbReference>
<dbReference type="Gene3D" id="3.40.50.1240">
    <property type="entry name" value="Phosphoglycerate mutase-like"/>
    <property type="match status" value="1"/>
</dbReference>
<gene>
    <name evidence="2" type="ORF">GCM10007140_02170</name>
</gene>
<organism evidence="2 3">
    <name type="scientific">Priestia taiwanensis</name>
    <dbReference type="NCBI Taxonomy" id="1347902"/>
    <lineage>
        <taxon>Bacteria</taxon>
        <taxon>Bacillati</taxon>
        <taxon>Bacillota</taxon>
        <taxon>Bacilli</taxon>
        <taxon>Bacillales</taxon>
        <taxon>Bacillaceae</taxon>
        <taxon>Priestia</taxon>
    </lineage>
</organism>
<dbReference type="GO" id="GO:0016791">
    <property type="term" value="F:phosphatase activity"/>
    <property type="evidence" value="ECO:0007669"/>
    <property type="project" value="TreeGrafter"/>
</dbReference>
<dbReference type="Proteomes" id="UP000605259">
    <property type="component" value="Unassembled WGS sequence"/>
</dbReference>
<reference evidence="2" key="2">
    <citation type="submission" date="2020-09" db="EMBL/GenBank/DDBJ databases">
        <authorList>
            <person name="Sun Q."/>
            <person name="Zhou Y."/>
        </authorList>
    </citation>
    <scope>NUCLEOTIDE SEQUENCE</scope>
    <source>
        <strain evidence="2">CGMCC 1.12698</strain>
    </source>
</reference>
<dbReference type="PANTHER" id="PTHR48100">
    <property type="entry name" value="BROAD-SPECIFICITY PHOSPHATASE YOR283W-RELATED"/>
    <property type="match status" value="1"/>
</dbReference>
<dbReference type="GO" id="GO:0005737">
    <property type="term" value="C:cytoplasm"/>
    <property type="evidence" value="ECO:0007669"/>
    <property type="project" value="TreeGrafter"/>
</dbReference>
<evidence type="ECO:0008006" key="4">
    <source>
        <dbReference type="Google" id="ProtNLM"/>
    </source>
</evidence>
<evidence type="ECO:0000313" key="2">
    <source>
        <dbReference type="EMBL" id="GGE55377.1"/>
    </source>
</evidence>
<sequence length="208" mass="24498">MAMVRSLVITILRHGMTEENKQKQYIGWSDVRLCEEGREILRNYAYSPADLYVTSDLNRCIETVALLYDTSPTWLLPELREMNFGVWEKKTYEQLKDNPVYQQWLDNYEDYAPPNGESYAIFTERVDEAWEKIMRYCLGNNVEHVVIVTHGGVIRYLLEKYAPIEKPFWEWSITYGKGYTLHTTEERVRGEERCSSLQEVPFKESANG</sequence>
<evidence type="ECO:0000313" key="3">
    <source>
        <dbReference type="Proteomes" id="UP000605259"/>
    </source>
</evidence>
<dbReference type="InterPro" id="IPR050275">
    <property type="entry name" value="PGM_Phosphatase"/>
</dbReference>
<reference evidence="2" key="1">
    <citation type="journal article" date="2014" name="Int. J. Syst. Evol. Microbiol.">
        <title>Complete genome sequence of Corynebacterium casei LMG S-19264T (=DSM 44701T), isolated from a smear-ripened cheese.</title>
        <authorList>
            <consortium name="US DOE Joint Genome Institute (JGI-PGF)"/>
            <person name="Walter F."/>
            <person name="Albersmeier A."/>
            <person name="Kalinowski J."/>
            <person name="Ruckert C."/>
        </authorList>
    </citation>
    <scope>NUCLEOTIDE SEQUENCE</scope>
    <source>
        <strain evidence="2">CGMCC 1.12698</strain>
    </source>
</reference>
<feature type="binding site" evidence="1">
    <location>
        <begin position="13"/>
        <end position="20"/>
    </location>
    <ligand>
        <name>substrate</name>
    </ligand>
</feature>
<dbReference type="Pfam" id="PF00300">
    <property type="entry name" value="His_Phos_1"/>
    <property type="match status" value="1"/>
</dbReference>